<evidence type="ECO:0000313" key="1">
    <source>
        <dbReference type="EMBL" id="KAJ8106864.1"/>
    </source>
</evidence>
<gene>
    <name evidence="1" type="ORF">OPT61_g9259</name>
</gene>
<evidence type="ECO:0000313" key="2">
    <source>
        <dbReference type="Proteomes" id="UP001153331"/>
    </source>
</evidence>
<comment type="caution">
    <text evidence="1">The sequence shown here is derived from an EMBL/GenBank/DDBJ whole genome shotgun (WGS) entry which is preliminary data.</text>
</comment>
<reference evidence="1" key="1">
    <citation type="submission" date="2022-11" db="EMBL/GenBank/DDBJ databases">
        <title>Genome Sequence of Boeremia exigua.</title>
        <authorList>
            <person name="Buettner E."/>
        </authorList>
    </citation>
    <scope>NUCLEOTIDE SEQUENCE</scope>
    <source>
        <strain evidence="1">CU02</strain>
    </source>
</reference>
<dbReference type="Proteomes" id="UP001153331">
    <property type="component" value="Unassembled WGS sequence"/>
</dbReference>
<proteinExistence type="predicted"/>
<accession>A0ACC2HUV2</accession>
<name>A0ACC2HUV2_9PLEO</name>
<protein>
    <submittedName>
        <fullName evidence="1">Uncharacterized protein</fullName>
    </submittedName>
</protein>
<dbReference type="EMBL" id="JAPHNI010001059">
    <property type="protein sequence ID" value="KAJ8106864.1"/>
    <property type="molecule type" value="Genomic_DNA"/>
</dbReference>
<organism evidence="1 2">
    <name type="scientific">Boeremia exigua</name>
    <dbReference type="NCBI Taxonomy" id="749465"/>
    <lineage>
        <taxon>Eukaryota</taxon>
        <taxon>Fungi</taxon>
        <taxon>Dikarya</taxon>
        <taxon>Ascomycota</taxon>
        <taxon>Pezizomycotina</taxon>
        <taxon>Dothideomycetes</taxon>
        <taxon>Pleosporomycetidae</taxon>
        <taxon>Pleosporales</taxon>
        <taxon>Pleosporineae</taxon>
        <taxon>Didymellaceae</taxon>
        <taxon>Boeremia</taxon>
    </lineage>
</organism>
<sequence>MHTPGIDPLDLQSGESRVVKEKPETERIMEPAGHDQEQGTPPGLLAEGSLLLADQESAAGNSKIPILVLSRCVFMNRAVRGGADGEGEQKTR</sequence>
<keyword evidence="2" id="KW-1185">Reference proteome</keyword>